<reference evidence="1" key="1">
    <citation type="submission" date="2021-11" db="EMBL/GenBank/DDBJ databases">
        <title>Australian commercial rhizobial inoculants.</title>
        <authorList>
            <person name="Kohlmeier M.G."/>
            <person name="O'Hara G.W."/>
            <person name="Colombi E."/>
            <person name="Ramsay J.P."/>
            <person name="Terpolilli J."/>
        </authorList>
    </citation>
    <scope>NUCLEOTIDE SEQUENCE</scope>
    <source>
        <strain evidence="1">CC829</strain>
        <plasmid evidence="1">pCC829_2</plasmid>
    </source>
</reference>
<keyword evidence="1" id="KW-0614">Plasmid</keyword>
<accession>A0ABY3R129</accession>
<dbReference type="RefSeq" id="WP_231145815.1">
    <property type="nucleotide sequence ID" value="NZ_CP088102.1"/>
</dbReference>
<sequence>MFKRMILMLYVIGAVFAALAWFVNFRAGMIKQAMASLADPPQTVSTTTGSVQRLAIHTDGDRHFPCRERRGYLVAAARHRRQHSFRVAREEFGSD</sequence>
<dbReference type="Proteomes" id="UP001430990">
    <property type="component" value="Plasmid pCC829_2"/>
</dbReference>
<proteinExistence type="predicted"/>
<gene>
    <name evidence="1" type="ORF">BjapCC829_49330</name>
</gene>
<evidence type="ECO:0000313" key="2">
    <source>
        <dbReference type="Proteomes" id="UP001430990"/>
    </source>
</evidence>
<geneLocation type="plasmid" evidence="1 2">
    <name>pCC829_2</name>
</geneLocation>
<dbReference type="EMBL" id="CP088102">
    <property type="protein sequence ID" value="UFW91983.1"/>
    <property type="molecule type" value="Genomic_DNA"/>
</dbReference>
<protein>
    <submittedName>
        <fullName evidence="1">Uncharacterized protein</fullName>
    </submittedName>
</protein>
<name>A0ABY3R129_9BRAD</name>
<keyword evidence="2" id="KW-1185">Reference proteome</keyword>
<organism evidence="1 2">
    <name type="scientific">Bradyrhizobium barranii</name>
    <dbReference type="NCBI Taxonomy" id="2992140"/>
    <lineage>
        <taxon>Bacteria</taxon>
        <taxon>Pseudomonadati</taxon>
        <taxon>Pseudomonadota</taxon>
        <taxon>Alphaproteobacteria</taxon>
        <taxon>Hyphomicrobiales</taxon>
        <taxon>Nitrobacteraceae</taxon>
        <taxon>Bradyrhizobium</taxon>
    </lineage>
</organism>
<evidence type="ECO:0000313" key="1">
    <source>
        <dbReference type="EMBL" id="UFW91983.1"/>
    </source>
</evidence>